<dbReference type="InterPro" id="IPR025392">
    <property type="entry name" value="DUF4124"/>
</dbReference>
<dbReference type="Pfam" id="PF13511">
    <property type="entry name" value="DUF4124"/>
    <property type="match status" value="1"/>
</dbReference>
<keyword evidence="3" id="KW-0732">Signal</keyword>
<gene>
    <name evidence="5" type="ORF">EDC28_1195</name>
</gene>
<feature type="chain" id="PRO_5018152064" evidence="3">
    <location>
        <begin position="19"/>
        <end position="144"/>
    </location>
</feature>
<feature type="signal peptide" evidence="3">
    <location>
        <begin position="1"/>
        <end position="18"/>
    </location>
</feature>
<evidence type="ECO:0000259" key="4">
    <source>
        <dbReference type="Pfam" id="PF13511"/>
    </source>
</evidence>
<feature type="region of interest" description="Disordered" evidence="2">
    <location>
        <begin position="40"/>
        <end position="82"/>
    </location>
</feature>
<feature type="domain" description="DUF4124" evidence="4">
    <location>
        <begin position="28"/>
        <end position="66"/>
    </location>
</feature>
<evidence type="ECO:0000256" key="3">
    <source>
        <dbReference type="SAM" id="SignalP"/>
    </source>
</evidence>
<comment type="caution">
    <text evidence="5">The sequence shown here is derived from an EMBL/GenBank/DDBJ whole genome shotgun (WGS) entry which is preliminary data.</text>
</comment>
<keyword evidence="1" id="KW-0175">Coiled coil</keyword>
<sequence length="144" mass="15958">MYRYSLLLPLMFALNAVAATGDKDPNLVYRWVDSKGNVHFSQLPPPGQKADAVQIEAPEPSSTPVPVKAAAQTEQPSAHDDQLAQLQQQLKSACKQAKENLATLTTFDRVRQVDANGEYKMLSEEEKAAQIAQYQKQIKEACKE</sequence>
<proteinExistence type="predicted"/>
<dbReference type="Proteomes" id="UP000268033">
    <property type="component" value="Unassembled WGS sequence"/>
</dbReference>
<dbReference type="EMBL" id="RJUL01000019">
    <property type="protein sequence ID" value="ROQ18242.1"/>
    <property type="molecule type" value="Genomic_DNA"/>
</dbReference>
<evidence type="ECO:0000256" key="1">
    <source>
        <dbReference type="SAM" id="Coils"/>
    </source>
</evidence>
<accession>A0A3N1NHR8</accession>
<dbReference type="STRING" id="584787.GCA_001247655_00902"/>
<evidence type="ECO:0000256" key="2">
    <source>
        <dbReference type="SAM" id="MobiDB-lite"/>
    </source>
</evidence>
<reference evidence="5 6" key="1">
    <citation type="submission" date="2018-11" db="EMBL/GenBank/DDBJ databases">
        <title>Genomic Encyclopedia of Type Strains, Phase IV (KMG-IV): sequencing the most valuable type-strain genomes for metagenomic binning, comparative biology and taxonomic classification.</title>
        <authorList>
            <person name="Goeker M."/>
        </authorList>
    </citation>
    <scope>NUCLEOTIDE SEQUENCE [LARGE SCALE GENOMIC DNA]</scope>
    <source>
        <strain evidence="5 6">DSM 21945</strain>
    </source>
</reference>
<protein>
    <submittedName>
        <fullName evidence="5">Uncharacterized protein DUF4124</fullName>
    </submittedName>
</protein>
<feature type="coiled-coil region" evidence="1">
    <location>
        <begin position="83"/>
        <end position="144"/>
    </location>
</feature>
<dbReference type="OrthoDB" id="7068596at2"/>
<evidence type="ECO:0000313" key="6">
    <source>
        <dbReference type="Proteomes" id="UP000268033"/>
    </source>
</evidence>
<keyword evidence="6" id="KW-1185">Reference proteome</keyword>
<evidence type="ECO:0000313" key="5">
    <source>
        <dbReference type="EMBL" id="ROQ18242.1"/>
    </source>
</evidence>
<dbReference type="AlphaFoldDB" id="A0A3N1NHR8"/>
<name>A0A3N1NHR8_9GAMM</name>
<organism evidence="5 6">
    <name type="scientific">Gallaecimonas pentaromativorans</name>
    <dbReference type="NCBI Taxonomy" id="584787"/>
    <lineage>
        <taxon>Bacteria</taxon>
        <taxon>Pseudomonadati</taxon>
        <taxon>Pseudomonadota</taxon>
        <taxon>Gammaproteobacteria</taxon>
        <taxon>Enterobacterales</taxon>
        <taxon>Gallaecimonadaceae</taxon>
        <taxon>Gallaecimonas</taxon>
    </lineage>
</organism>